<sequence>MTPAMSSSLSTFGFGVYSTLGGALIAACAVLGFLLLRCVWKAYQLRHFPGPKPSSVLFGHSLETQGIMYKSMDTYPEPFLSWMNQYGGAIYLRESLTPTLLITDPVACQHLLVQNASNYPRQSFFQAYFEDTFFGPNVSTTNGAQHDMYKSLLMPLFSAKNVKAHVEIFEAHAQRCCDTVLTKFCKTKTAVDMKEVLAKLLLSTLGVSLLGCNVDEDPKTAKAFNDYLFVPRLGQFVSILVHTWYLYLPLPSLVQRQAARETLKQTLTAVMEKKQARLDAPRDLMDLVTPHLSKDETLAHAMMLLTGGHENGSTTLAWTFATLANHPKVVARIRHEYNSVLAKFGSLATDDAISHLTYTHAVVQETLRMHSPYLYRRVSVTGEQVPMAGGDAIYIPAGTSIRIQTAAMHRNPTYWTNPNAFVPERFMHGSAEWTADLALRGGKTHTSFYMPFGLGGMQCMASRYIMAEMKLVVATFIGRFNFDVASDADLAHRFNAFTIAPTKLKMNVHNVEACRM</sequence>
<dbReference type="EMBL" id="CAADRA010000043">
    <property type="protein sequence ID" value="VFT77956.1"/>
    <property type="molecule type" value="Genomic_DNA"/>
</dbReference>
<evidence type="ECO:0000256" key="3">
    <source>
        <dbReference type="SAM" id="Phobius"/>
    </source>
</evidence>
<evidence type="ECO:0000313" key="6">
    <source>
        <dbReference type="Proteomes" id="UP000332933"/>
    </source>
</evidence>
<dbReference type="GO" id="GO:0004497">
    <property type="term" value="F:monooxygenase activity"/>
    <property type="evidence" value="ECO:0007669"/>
    <property type="project" value="InterPro"/>
</dbReference>
<dbReference type="Pfam" id="PF00067">
    <property type="entry name" value="p450"/>
    <property type="match status" value="1"/>
</dbReference>
<dbReference type="EMBL" id="VJMH01000043">
    <property type="protein sequence ID" value="KAF0719871.1"/>
    <property type="molecule type" value="Genomic_DNA"/>
</dbReference>
<evidence type="ECO:0000256" key="1">
    <source>
        <dbReference type="ARBA" id="ARBA00010617"/>
    </source>
</evidence>
<dbReference type="OrthoDB" id="1470350at2759"/>
<evidence type="ECO:0000313" key="4">
    <source>
        <dbReference type="EMBL" id="KAF0719871.1"/>
    </source>
</evidence>
<reference evidence="4" key="2">
    <citation type="submission" date="2019-06" db="EMBL/GenBank/DDBJ databases">
        <title>Genomics analysis of Aphanomyces spp. identifies a new class of oomycete effector associated with host adaptation.</title>
        <authorList>
            <person name="Gaulin E."/>
        </authorList>
    </citation>
    <scope>NUCLEOTIDE SEQUENCE</scope>
    <source>
        <strain evidence="4">CBS 578.67</strain>
    </source>
</reference>
<keyword evidence="6" id="KW-1185">Reference proteome</keyword>
<reference evidence="5 6" key="1">
    <citation type="submission" date="2019-03" db="EMBL/GenBank/DDBJ databases">
        <authorList>
            <person name="Gaulin E."/>
            <person name="Dumas B."/>
        </authorList>
    </citation>
    <scope>NUCLEOTIDE SEQUENCE [LARGE SCALE GENOMIC DNA]</scope>
    <source>
        <strain evidence="5">CBS 568.67</strain>
    </source>
</reference>
<dbReference type="InterPro" id="IPR050121">
    <property type="entry name" value="Cytochrome_P450_monoxygenase"/>
</dbReference>
<accession>A0A485K613</accession>
<gene>
    <name evidence="5" type="primary">Aste57867_732</name>
    <name evidence="4" type="ORF">As57867_000731</name>
    <name evidence="5" type="ORF">ASTE57867_732</name>
</gene>
<proteinExistence type="inferred from homology"/>
<keyword evidence="3" id="KW-1133">Transmembrane helix</keyword>
<dbReference type="GO" id="GO:0016705">
    <property type="term" value="F:oxidoreductase activity, acting on paired donors, with incorporation or reduction of molecular oxygen"/>
    <property type="evidence" value="ECO:0007669"/>
    <property type="project" value="InterPro"/>
</dbReference>
<keyword evidence="2" id="KW-0408">Iron</keyword>
<dbReference type="AlphaFoldDB" id="A0A485K613"/>
<feature type="binding site" description="axial binding residue" evidence="2">
    <location>
        <position position="459"/>
    </location>
    <ligand>
        <name>heme</name>
        <dbReference type="ChEBI" id="CHEBI:30413"/>
    </ligand>
    <ligandPart>
        <name>Fe</name>
        <dbReference type="ChEBI" id="CHEBI:18248"/>
    </ligandPart>
</feature>
<dbReference type="GO" id="GO:0005506">
    <property type="term" value="F:iron ion binding"/>
    <property type="evidence" value="ECO:0007669"/>
    <property type="project" value="InterPro"/>
</dbReference>
<keyword evidence="2" id="KW-0479">Metal-binding</keyword>
<dbReference type="GO" id="GO:0020037">
    <property type="term" value="F:heme binding"/>
    <property type="evidence" value="ECO:0007669"/>
    <property type="project" value="InterPro"/>
</dbReference>
<dbReference type="PANTHER" id="PTHR24305">
    <property type="entry name" value="CYTOCHROME P450"/>
    <property type="match status" value="1"/>
</dbReference>
<evidence type="ECO:0000256" key="2">
    <source>
        <dbReference type="PIRSR" id="PIRSR602401-1"/>
    </source>
</evidence>
<dbReference type="InterPro" id="IPR001128">
    <property type="entry name" value="Cyt_P450"/>
</dbReference>
<evidence type="ECO:0000313" key="5">
    <source>
        <dbReference type="EMBL" id="VFT77956.1"/>
    </source>
</evidence>
<dbReference type="SUPFAM" id="SSF48264">
    <property type="entry name" value="Cytochrome P450"/>
    <property type="match status" value="1"/>
</dbReference>
<dbReference type="Gene3D" id="1.10.630.10">
    <property type="entry name" value="Cytochrome P450"/>
    <property type="match status" value="1"/>
</dbReference>
<name>A0A485K613_9STRA</name>
<feature type="transmembrane region" description="Helical" evidence="3">
    <location>
        <begin position="12"/>
        <end position="36"/>
    </location>
</feature>
<dbReference type="InterPro" id="IPR036396">
    <property type="entry name" value="Cyt_P450_sf"/>
</dbReference>
<keyword evidence="2" id="KW-0349">Heme</keyword>
<keyword evidence="3" id="KW-0472">Membrane</keyword>
<dbReference type="PANTHER" id="PTHR24305:SF166">
    <property type="entry name" value="CYTOCHROME P450 12A4, MITOCHONDRIAL-RELATED"/>
    <property type="match status" value="1"/>
</dbReference>
<organism evidence="5 6">
    <name type="scientific">Aphanomyces stellatus</name>
    <dbReference type="NCBI Taxonomy" id="120398"/>
    <lineage>
        <taxon>Eukaryota</taxon>
        <taxon>Sar</taxon>
        <taxon>Stramenopiles</taxon>
        <taxon>Oomycota</taxon>
        <taxon>Saprolegniomycetes</taxon>
        <taxon>Saprolegniales</taxon>
        <taxon>Verrucalvaceae</taxon>
        <taxon>Aphanomyces</taxon>
    </lineage>
</organism>
<dbReference type="PRINTS" id="PR00385">
    <property type="entry name" value="P450"/>
</dbReference>
<dbReference type="Proteomes" id="UP000332933">
    <property type="component" value="Unassembled WGS sequence"/>
</dbReference>
<dbReference type="PRINTS" id="PR00463">
    <property type="entry name" value="EP450I"/>
</dbReference>
<comment type="cofactor">
    <cofactor evidence="2">
        <name>heme</name>
        <dbReference type="ChEBI" id="CHEBI:30413"/>
    </cofactor>
</comment>
<keyword evidence="3" id="KW-0812">Transmembrane</keyword>
<dbReference type="InterPro" id="IPR002401">
    <property type="entry name" value="Cyt_P450_E_grp-I"/>
</dbReference>
<protein>
    <submittedName>
        <fullName evidence="5">Aste57867_732 protein</fullName>
    </submittedName>
</protein>
<comment type="similarity">
    <text evidence="1">Belongs to the cytochrome P450 family.</text>
</comment>